<dbReference type="PANTHER" id="PTHR33443">
    <property type="entry name" value="ZGC:112980"/>
    <property type="match status" value="1"/>
</dbReference>
<evidence type="ECO:0000313" key="3">
    <source>
        <dbReference type="Proteomes" id="UP001642260"/>
    </source>
</evidence>
<evidence type="ECO:0000313" key="2">
    <source>
        <dbReference type="EMBL" id="CAH8348059.1"/>
    </source>
</evidence>
<comment type="caution">
    <text evidence="2">The sequence shown here is derived from an EMBL/GenBank/DDBJ whole genome shotgun (WGS) entry which is preliminary data.</text>
</comment>
<feature type="region of interest" description="Disordered" evidence="1">
    <location>
        <begin position="17"/>
        <end position="42"/>
    </location>
</feature>
<dbReference type="AlphaFoldDB" id="A0ABC8JYR2"/>
<keyword evidence="3" id="KW-1185">Reference proteome</keyword>
<name>A0ABC8JYR2_ERUVS</name>
<reference evidence="2 3" key="1">
    <citation type="submission" date="2022-03" db="EMBL/GenBank/DDBJ databases">
        <authorList>
            <person name="Macdonald S."/>
            <person name="Ahmed S."/>
            <person name="Newling K."/>
        </authorList>
    </citation>
    <scope>NUCLEOTIDE SEQUENCE [LARGE SCALE GENOMIC DNA]</scope>
</reference>
<organism evidence="2 3">
    <name type="scientific">Eruca vesicaria subsp. sativa</name>
    <name type="common">Garden rocket</name>
    <name type="synonym">Eruca sativa</name>
    <dbReference type="NCBI Taxonomy" id="29727"/>
    <lineage>
        <taxon>Eukaryota</taxon>
        <taxon>Viridiplantae</taxon>
        <taxon>Streptophyta</taxon>
        <taxon>Embryophyta</taxon>
        <taxon>Tracheophyta</taxon>
        <taxon>Spermatophyta</taxon>
        <taxon>Magnoliopsida</taxon>
        <taxon>eudicotyledons</taxon>
        <taxon>Gunneridae</taxon>
        <taxon>Pentapetalae</taxon>
        <taxon>rosids</taxon>
        <taxon>malvids</taxon>
        <taxon>Brassicales</taxon>
        <taxon>Brassicaceae</taxon>
        <taxon>Brassiceae</taxon>
        <taxon>Eruca</taxon>
    </lineage>
</organism>
<sequence length="173" mass="20034">MEIVEIAPDLWEAMKKTKTNRRKKLTNNEETAPEEQEQEGTPLSGMFCLKTRQDLKPFEEKEDCFILDFDPDDDAFDSHKLDPEGVDDDVAIIHEKGQVACRDFPHPRHLCLKYPFESTHHALHCNQCYCYVCDLAAPCPHWTPNSEPHCEALENSRWKLLRELQRLAAGLVK</sequence>
<evidence type="ECO:0000256" key="1">
    <source>
        <dbReference type="SAM" id="MobiDB-lite"/>
    </source>
</evidence>
<dbReference type="Proteomes" id="UP001642260">
    <property type="component" value="Unassembled WGS sequence"/>
</dbReference>
<protein>
    <submittedName>
        <fullName evidence="2">Uncharacterized protein</fullName>
    </submittedName>
</protein>
<dbReference type="InterPro" id="IPR053234">
    <property type="entry name" value="RPM1_Interactor"/>
</dbReference>
<accession>A0ABC8JYR2</accession>
<proteinExistence type="predicted"/>
<gene>
    <name evidence="2" type="ORF">ERUC_LOCUS17272</name>
</gene>
<dbReference type="PANTHER" id="PTHR33443:SF32">
    <property type="entry name" value="IBR DOMAIN-CONTAINING PROTEIN"/>
    <property type="match status" value="1"/>
</dbReference>
<dbReference type="EMBL" id="CAKOAT010159266">
    <property type="protein sequence ID" value="CAH8348059.1"/>
    <property type="molecule type" value="Genomic_DNA"/>
</dbReference>